<feature type="transmembrane region" description="Helical" evidence="2">
    <location>
        <begin position="36"/>
        <end position="55"/>
    </location>
</feature>
<protein>
    <submittedName>
        <fullName evidence="3">Uncharacterized protein</fullName>
    </submittedName>
</protein>
<keyword evidence="2" id="KW-1133">Transmembrane helix</keyword>
<accession>A0AA40BVA5</accession>
<evidence type="ECO:0000256" key="1">
    <source>
        <dbReference type="SAM" id="MobiDB-lite"/>
    </source>
</evidence>
<keyword evidence="4" id="KW-1185">Reference proteome</keyword>
<dbReference type="EMBL" id="JAULSR010000007">
    <property type="protein sequence ID" value="KAK0614900.1"/>
    <property type="molecule type" value="Genomic_DNA"/>
</dbReference>
<dbReference type="Proteomes" id="UP001174934">
    <property type="component" value="Unassembled WGS sequence"/>
</dbReference>
<reference evidence="3" key="1">
    <citation type="submission" date="2023-06" db="EMBL/GenBank/DDBJ databases">
        <title>Genome-scale phylogeny and comparative genomics of the fungal order Sordariales.</title>
        <authorList>
            <consortium name="Lawrence Berkeley National Laboratory"/>
            <person name="Hensen N."/>
            <person name="Bonometti L."/>
            <person name="Westerberg I."/>
            <person name="Brannstrom I.O."/>
            <person name="Guillou S."/>
            <person name="Cros-Aarteil S."/>
            <person name="Calhoun S."/>
            <person name="Haridas S."/>
            <person name="Kuo A."/>
            <person name="Mondo S."/>
            <person name="Pangilinan J."/>
            <person name="Riley R."/>
            <person name="LaButti K."/>
            <person name="Andreopoulos B."/>
            <person name="Lipzen A."/>
            <person name="Chen C."/>
            <person name="Yanf M."/>
            <person name="Daum C."/>
            <person name="Ng V."/>
            <person name="Clum A."/>
            <person name="Steindorff A."/>
            <person name="Ohm R."/>
            <person name="Martin F."/>
            <person name="Silar P."/>
            <person name="Natvig D."/>
            <person name="Lalanne C."/>
            <person name="Gautier V."/>
            <person name="Ament-velasquez S.L."/>
            <person name="Kruys A."/>
            <person name="Hutchinson M.I."/>
            <person name="Powell A.J."/>
            <person name="Barry K."/>
            <person name="Miller A.N."/>
            <person name="Grigoriev I.V."/>
            <person name="Debuchy R."/>
            <person name="Gladieux P."/>
            <person name="Thoren M.H."/>
            <person name="Johannesson H."/>
        </authorList>
    </citation>
    <scope>NUCLEOTIDE SEQUENCE</scope>
    <source>
        <strain evidence="3">SMH3391-2</strain>
    </source>
</reference>
<dbReference type="AlphaFoldDB" id="A0AA40BVA5"/>
<feature type="compositionally biased region" description="Basic residues" evidence="1">
    <location>
        <begin position="106"/>
        <end position="117"/>
    </location>
</feature>
<feature type="region of interest" description="Disordered" evidence="1">
    <location>
        <begin position="97"/>
        <end position="117"/>
    </location>
</feature>
<comment type="caution">
    <text evidence="3">The sequence shown here is derived from an EMBL/GenBank/DDBJ whole genome shotgun (WGS) entry which is preliminary data.</text>
</comment>
<keyword evidence="2" id="KW-0472">Membrane</keyword>
<keyword evidence="2" id="KW-0812">Transmembrane</keyword>
<evidence type="ECO:0000313" key="3">
    <source>
        <dbReference type="EMBL" id="KAK0614900.1"/>
    </source>
</evidence>
<organism evidence="3 4">
    <name type="scientific">Bombardia bombarda</name>
    <dbReference type="NCBI Taxonomy" id="252184"/>
    <lineage>
        <taxon>Eukaryota</taxon>
        <taxon>Fungi</taxon>
        <taxon>Dikarya</taxon>
        <taxon>Ascomycota</taxon>
        <taxon>Pezizomycotina</taxon>
        <taxon>Sordariomycetes</taxon>
        <taxon>Sordariomycetidae</taxon>
        <taxon>Sordariales</taxon>
        <taxon>Lasiosphaeriaceae</taxon>
        <taxon>Bombardia</taxon>
    </lineage>
</organism>
<feature type="transmembrane region" description="Helical" evidence="2">
    <location>
        <begin position="75"/>
        <end position="93"/>
    </location>
</feature>
<name>A0AA40BVA5_9PEZI</name>
<evidence type="ECO:0000313" key="4">
    <source>
        <dbReference type="Proteomes" id="UP001174934"/>
    </source>
</evidence>
<sequence>MQPRPPSTVGLGIPTEEDSAAVLGAGRSRRPSRINAVSAMAVFLFCPCCSCWQAIARCTADCSTSLKVHTETFMFFFLPSLLSICFPLARGYLGKDLPPAATSQRSRCHHHSRSYSR</sequence>
<gene>
    <name evidence="3" type="ORF">B0T17DRAFT_540497</name>
</gene>
<proteinExistence type="predicted"/>
<evidence type="ECO:0000256" key="2">
    <source>
        <dbReference type="SAM" id="Phobius"/>
    </source>
</evidence>